<name>A0A072P7A0_9EURO</name>
<gene>
    <name evidence="9" type="ORF">A1O9_12397</name>
</gene>
<evidence type="ECO:0000313" key="10">
    <source>
        <dbReference type="Proteomes" id="UP000027920"/>
    </source>
</evidence>
<dbReference type="PANTHER" id="PTHR43399">
    <property type="entry name" value="SUBTILISIN-RELATED"/>
    <property type="match status" value="1"/>
</dbReference>
<dbReference type="PANTHER" id="PTHR43399:SF4">
    <property type="entry name" value="CELL WALL-ASSOCIATED PROTEASE"/>
    <property type="match status" value="1"/>
</dbReference>
<feature type="active site" description="Charge relay system" evidence="7">
    <location>
        <position position="192"/>
    </location>
</feature>
<dbReference type="SUPFAM" id="SSF52743">
    <property type="entry name" value="Subtilisin-like"/>
    <property type="match status" value="1"/>
</dbReference>
<reference evidence="9 10" key="1">
    <citation type="submission" date="2013-03" db="EMBL/GenBank/DDBJ databases">
        <title>The Genome Sequence of Exophiala aquamarina CBS 119918.</title>
        <authorList>
            <consortium name="The Broad Institute Genomics Platform"/>
            <person name="Cuomo C."/>
            <person name="de Hoog S."/>
            <person name="Gorbushina A."/>
            <person name="Walker B."/>
            <person name="Young S.K."/>
            <person name="Zeng Q."/>
            <person name="Gargeya S."/>
            <person name="Fitzgerald M."/>
            <person name="Haas B."/>
            <person name="Abouelleil A."/>
            <person name="Allen A.W."/>
            <person name="Alvarado L."/>
            <person name="Arachchi H.M."/>
            <person name="Berlin A.M."/>
            <person name="Chapman S.B."/>
            <person name="Gainer-Dewar J."/>
            <person name="Goldberg J."/>
            <person name="Griggs A."/>
            <person name="Gujja S."/>
            <person name="Hansen M."/>
            <person name="Howarth C."/>
            <person name="Imamovic A."/>
            <person name="Ireland A."/>
            <person name="Larimer J."/>
            <person name="McCowan C."/>
            <person name="Murphy C."/>
            <person name="Pearson M."/>
            <person name="Poon T.W."/>
            <person name="Priest M."/>
            <person name="Roberts A."/>
            <person name="Saif S."/>
            <person name="Shea T."/>
            <person name="Sisk P."/>
            <person name="Sykes S."/>
            <person name="Wortman J."/>
            <person name="Nusbaum C."/>
            <person name="Birren B."/>
        </authorList>
    </citation>
    <scope>NUCLEOTIDE SEQUENCE [LARGE SCALE GENOMIC DNA]</scope>
    <source>
        <strain evidence="9 10">CBS 119918</strain>
    </source>
</reference>
<dbReference type="VEuPathDB" id="FungiDB:A1O9_12397"/>
<dbReference type="AlphaFoldDB" id="A0A072P7A0"/>
<dbReference type="InterPro" id="IPR051048">
    <property type="entry name" value="Peptidase_S8/S53_subtilisin"/>
</dbReference>
<feature type="active site" description="Charge relay system" evidence="7">
    <location>
        <position position="404"/>
    </location>
</feature>
<feature type="active site" description="Charge relay system" evidence="7">
    <location>
        <position position="229"/>
    </location>
</feature>
<dbReference type="Gene3D" id="3.40.50.200">
    <property type="entry name" value="Peptidase S8/S53 domain"/>
    <property type="match status" value="1"/>
</dbReference>
<dbReference type="InterPro" id="IPR000209">
    <property type="entry name" value="Peptidase_S8/S53_dom"/>
</dbReference>
<comment type="caution">
    <text evidence="9">The sequence shown here is derived from an EMBL/GenBank/DDBJ whole genome shotgun (WGS) entry which is preliminary data.</text>
</comment>
<evidence type="ECO:0000259" key="8">
    <source>
        <dbReference type="Pfam" id="PF00082"/>
    </source>
</evidence>
<keyword evidence="4 7" id="KW-0378">Hydrolase</keyword>
<evidence type="ECO:0000313" key="9">
    <source>
        <dbReference type="EMBL" id="KEF51480.1"/>
    </source>
</evidence>
<dbReference type="PROSITE" id="PS00136">
    <property type="entry name" value="SUBTILASE_ASP"/>
    <property type="match status" value="1"/>
</dbReference>
<dbReference type="InterPro" id="IPR023827">
    <property type="entry name" value="Peptidase_S8_Asp-AS"/>
</dbReference>
<dbReference type="PRINTS" id="PR00723">
    <property type="entry name" value="SUBTILISIN"/>
</dbReference>
<dbReference type="GO" id="GO:0006508">
    <property type="term" value="P:proteolysis"/>
    <property type="evidence" value="ECO:0007669"/>
    <property type="project" value="UniProtKB-KW"/>
</dbReference>
<evidence type="ECO:0000256" key="3">
    <source>
        <dbReference type="ARBA" id="ARBA00022729"/>
    </source>
</evidence>
<comment type="similarity">
    <text evidence="1 7">Belongs to the peptidase S8 family.</text>
</comment>
<dbReference type="RefSeq" id="XP_013254070.1">
    <property type="nucleotide sequence ID" value="XM_013398616.1"/>
</dbReference>
<evidence type="ECO:0000256" key="1">
    <source>
        <dbReference type="ARBA" id="ARBA00011073"/>
    </source>
</evidence>
<evidence type="ECO:0000256" key="7">
    <source>
        <dbReference type="PROSITE-ProRule" id="PRU01240"/>
    </source>
</evidence>
<protein>
    <recommendedName>
        <fullName evidence="8">Peptidase S8/S53 domain-containing protein</fullName>
    </recommendedName>
</protein>
<evidence type="ECO:0000256" key="5">
    <source>
        <dbReference type="ARBA" id="ARBA00022825"/>
    </source>
</evidence>
<accession>A0A072P7A0</accession>
<dbReference type="PROSITE" id="PS51892">
    <property type="entry name" value="SUBTILASE"/>
    <property type="match status" value="1"/>
</dbReference>
<dbReference type="HOGENOM" id="CLU_031721_0_0_1"/>
<dbReference type="EMBL" id="AMGV01000023">
    <property type="protein sequence ID" value="KEF51480.1"/>
    <property type="molecule type" value="Genomic_DNA"/>
</dbReference>
<dbReference type="CDD" id="cd00306">
    <property type="entry name" value="Peptidases_S8_S53"/>
    <property type="match status" value="1"/>
</dbReference>
<dbReference type="InterPro" id="IPR015500">
    <property type="entry name" value="Peptidase_S8_subtilisin-rel"/>
</dbReference>
<dbReference type="OrthoDB" id="206201at2759"/>
<dbReference type="GeneID" id="25287291"/>
<dbReference type="GO" id="GO:0004252">
    <property type="term" value="F:serine-type endopeptidase activity"/>
    <property type="evidence" value="ECO:0007669"/>
    <property type="project" value="UniProtKB-UniRule"/>
</dbReference>
<keyword evidence="3" id="KW-0732">Signal</keyword>
<evidence type="ECO:0000256" key="4">
    <source>
        <dbReference type="ARBA" id="ARBA00022801"/>
    </source>
</evidence>
<keyword evidence="2 7" id="KW-0645">Protease</keyword>
<dbReference type="InterPro" id="IPR036852">
    <property type="entry name" value="Peptidase_S8/S53_dom_sf"/>
</dbReference>
<dbReference type="Pfam" id="PF00082">
    <property type="entry name" value="Peptidase_S8"/>
    <property type="match status" value="1"/>
</dbReference>
<keyword evidence="5 7" id="KW-0720">Serine protease</keyword>
<feature type="domain" description="Peptidase S8/S53" evidence="8">
    <location>
        <begin position="185"/>
        <end position="423"/>
    </location>
</feature>
<dbReference type="Proteomes" id="UP000027920">
    <property type="component" value="Unassembled WGS sequence"/>
</dbReference>
<sequence length="489" mass="53985">MTSILSIFRSSSADGLLKIMMKDSEEASMLRESFLAYCQKIEITSFCESIRLKHMSDLIVTQESAFLGLPNERRLYLHATHIEMCKYSGGDDVNFRLVSSEIERMVSYAAAKEENIVTGPDNISSIFSTTKVTAELATDRRVLHCPDLVNSTDDKGSREAEKWFERLTTDVHRVAHERYKDGRNRVRVAIIDTGIDGSHPLLKEFRENGQIRCKSWILDQPADKDEHGHGTHVAHSFFRVAPKAEIFVAKVFRTGVPKELSDSKGLIAKVSFHIVNLVWRLICFPGKAIDYAALGWKVDIISISWGYSEEVVEIKAAIRNAFHRGVIIFAAGGNSGANPRNPILFPASLRQVICINSTDASNKPSKFNPPAMADRTLSILGEAVAAAWPSSDGVGATSVQSGSSIASPIAAGVAALILEYVRQPTAKKTETVADQKRLNHSDQMRKVLQAMTIVNEGFHCITPAKLFDENTDQRHVRICSAISGILDSL</sequence>
<keyword evidence="6" id="KW-0865">Zymogen</keyword>
<proteinExistence type="inferred from homology"/>
<evidence type="ECO:0000256" key="6">
    <source>
        <dbReference type="ARBA" id="ARBA00023145"/>
    </source>
</evidence>
<dbReference type="STRING" id="1182545.A0A072P7A0"/>
<organism evidence="9 10">
    <name type="scientific">Exophiala aquamarina CBS 119918</name>
    <dbReference type="NCBI Taxonomy" id="1182545"/>
    <lineage>
        <taxon>Eukaryota</taxon>
        <taxon>Fungi</taxon>
        <taxon>Dikarya</taxon>
        <taxon>Ascomycota</taxon>
        <taxon>Pezizomycotina</taxon>
        <taxon>Eurotiomycetes</taxon>
        <taxon>Chaetothyriomycetidae</taxon>
        <taxon>Chaetothyriales</taxon>
        <taxon>Herpotrichiellaceae</taxon>
        <taxon>Exophiala</taxon>
    </lineage>
</organism>
<keyword evidence="10" id="KW-1185">Reference proteome</keyword>
<evidence type="ECO:0000256" key="2">
    <source>
        <dbReference type="ARBA" id="ARBA00022670"/>
    </source>
</evidence>